<dbReference type="AlphaFoldDB" id="A0A2M8NYD4"/>
<dbReference type="Proteomes" id="UP000228921">
    <property type="component" value="Unassembled WGS sequence"/>
</dbReference>
<gene>
    <name evidence="2" type="ORF">CUN51_08365</name>
</gene>
<evidence type="ECO:0000313" key="2">
    <source>
        <dbReference type="EMBL" id="PJF30312.1"/>
    </source>
</evidence>
<name>A0A2M8NYD4_9CHLR</name>
<dbReference type="EMBL" id="PGTK01000012">
    <property type="protein sequence ID" value="PJF30312.1"/>
    <property type="molecule type" value="Genomic_DNA"/>
</dbReference>
<dbReference type="PROSITE" id="PS51257">
    <property type="entry name" value="PROKAR_LIPOPROTEIN"/>
    <property type="match status" value="1"/>
</dbReference>
<dbReference type="Gene3D" id="2.120.10.30">
    <property type="entry name" value="TolB, C-terminal domain"/>
    <property type="match status" value="1"/>
</dbReference>
<reference evidence="2 3" key="1">
    <citation type="submission" date="2017-11" db="EMBL/GenBank/DDBJ databases">
        <title>Evolution of Phototrophy in the Chloroflexi Phylum Driven by Horizontal Gene Transfer.</title>
        <authorList>
            <person name="Ward L.M."/>
            <person name="Hemp J."/>
            <person name="Shih P.M."/>
            <person name="Mcglynn S.E."/>
            <person name="Fischer W."/>
        </authorList>
    </citation>
    <scope>NUCLEOTIDE SEQUENCE [LARGE SCALE GENOMIC DNA]</scope>
    <source>
        <strain evidence="2">CP2_2F</strain>
    </source>
</reference>
<evidence type="ECO:0008006" key="4">
    <source>
        <dbReference type="Google" id="ProtNLM"/>
    </source>
</evidence>
<accession>A0A2M8NYD4</accession>
<sequence length="359" mass="38161">MRRLLPYLALLFAIACGNAPNSQPAQPTRAAVGAPLGERLPSGSLIVVQGGQQRALLPDGRSIALAEPQQGARGAPNGAYGVAFIPSGGTFDIALIDYSQNPPAQREIPEGRGLINPVILWQPDSSGFVFYDFPLIGNLSALEALYYYRISSGERRALLSADQMGNQRAVALAFSPNGMYLLYGTLREDSEAIGAQSGTGYLLNLLGGQPIALPEEALLGFSGWLGDSSGFLSLRDDPQTGRGYLTLYRLTQLAQPRRLSAESDNVTLAVSAPDGAQIALALRTAEGLSALRVMAVDGSNGREIYRLPQGENIIALFWAAPETIYFSTLGNSGERTWRIAPNGGTPTQVSEGVLRGVVR</sequence>
<comment type="caution">
    <text evidence="2">The sequence shown here is derived from an EMBL/GenBank/DDBJ whole genome shotgun (WGS) entry which is preliminary data.</text>
</comment>
<protein>
    <recommendedName>
        <fullName evidence="4">Lipoprotein LpqB beta-propeller domain-containing protein</fullName>
    </recommendedName>
</protein>
<keyword evidence="1" id="KW-0732">Signal</keyword>
<evidence type="ECO:0000256" key="1">
    <source>
        <dbReference type="SAM" id="SignalP"/>
    </source>
</evidence>
<feature type="chain" id="PRO_5014637405" description="Lipoprotein LpqB beta-propeller domain-containing protein" evidence="1">
    <location>
        <begin position="26"/>
        <end position="359"/>
    </location>
</feature>
<proteinExistence type="predicted"/>
<evidence type="ECO:0000313" key="3">
    <source>
        <dbReference type="Proteomes" id="UP000228921"/>
    </source>
</evidence>
<dbReference type="SUPFAM" id="SSF82171">
    <property type="entry name" value="DPP6 N-terminal domain-like"/>
    <property type="match status" value="1"/>
</dbReference>
<feature type="signal peptide" evidence="1">
    <location>
        <begin position="1"/>
        <end position="25"/>
    </location>
</feature>
<dbReference type="InterPro" id="IPR011042">
    <property type="entry name" value="6-blade_b-propeller_TolB-like"/>
</dbReference>
<organism evidence="2 3">
    <name type="scientific">Candidatus Thermofonsia Clade 1 bacterium</name>
    <dbReference type="NCBI Taxonomy" id="2364210"/>
    <lineage>
        <taxon>Bacteria</taxon>
        <taxon>Bacillati</taxon>
        <taxon>Chloroflexota</taxon>
        <taxon>Candidatus Thermofontia</taxon>
        <taxon>Candidatus Thermofonsia Clade 1</taxon>
    </lineage>
</organism>